<reference evidence="2 3" key="1">
    <citation type="submission" date="2015-12" db="EMBL/GenBank/DDBJ databases">
        <title>Dictyostelia acquired genes for synthesis and detection of signals that induce cell-type specialization by lateral gene transfer from prokaryotes.</title>
        <authorList>
            <person name="Gloeckner G."/>
            <person name="Schaap P."/>
        </authorList>
    </citation>
    <scope>NUCLEOTIDE SEQUENCE [LARGE SCALE GENOMIC DNA]</scope>
    <source>
        <strain evidence="2 3">TK</strain>
    </source>
</reference>
<evidence type="ECO:0000313" key="2">
    <source>
        <dbReference type="EMBL" id="KYR01120.1"/>
    </source>
</evidence>
<dbReference type="AlphaFoldDB" id="A0A152A4F5"/>
<dbReference type="Proteomes" id="UP000076078">
    <property type="component" value="Unassembled WGS sequence"/>
</dbReference>
<gene>
    <name evidence="2" type="ORF">DLAC_02222</name>
</gene>
<comment type="caution">
    <text evidence="2">The sequence shown here is derived from an EMBL/GenBank/DDBJ whole genome shotgun (WGS) entry which is preliminary data.</text>
</comment>
<accession>A0A152A4F5</accession>
<protein>
    <submittedName>
        <fullName evidence="2">UPF0120 protein</fullName>
    </submittedName>
</protein>
<dbReference type="InParanoid" id="A0A152A4F5"/>
<proteinExistence type="predicted"/>
<keyword evidence="3" id="KW-1185">Reference proteome</keyword>
<dbReference type="InterPro" id="IPR032675">
    <property type="entry name" value="LRR_dom_sf"/>
</dbReference>
<dbReference type="EMBL" id="LODT01000011">
    <property type="protein sequence ID" value="KYR01120.1"/>
    <property type="molecule type" value="Genomic_DNA"/>
</dbReference>
<dbReference type="Gene3D" id="3.80.10.10">
    <property type="entry name" value="Ribonuclease Inhibitor"/>
    <property type="match status" value="1"/>
</dbReference>
<feature type="region of interest" description="Disordered" evidence="1">
    <location>
        <begin position="587"/>
        <end position="626"/>
    </location>
</feature>
<evidence type="ECO:0000256" key="1">
    <source>
        <dbReference type="SAM" id="MobiDB-lite"/>
    </source>
</evidence>
<sequence length="626" mass="72226">METNPLESIFIVKIVLQKILDGMSFYKDGSATDSDPLYDIYVFLKKYGVVCKKWRKVTLTLDFPKILLEQTIDYIRYQKFYEIGFTSLRAEVTKFEPLSPEEMEIALKVKLHENVQALESQTISLTDPTTGHIIPLYENAEEISFIENKGHHQMLLALYTMNNTNDNNNQGNPIKVHLPKLKTMTLDYQTDDIEVYPEFIDISAFKYVSDKVNLMSKSKLTSYQVIGDHWASNLTYLEINFLRCDLSELAKQLVKCHSLESLVIFCICLLSEDPNYVSQMYEALSKMKALKKFTISTMEFNIFTQYNSLAKLIYSTQSIEELSIEGTFSVEPKDNSRLVPFKLTPFLQNTSLKKLTIDNGYGSMSEIARLDIFKRCLNLKELVVSTFIEVVEDVHDPLQFINNEKLEVSVVWDFNTSPYVLFLDNLENMRRLNIVSFEIMYDARDSAVETKIAQLIRANIPSLKTIKLKCNGNLKKIYSQELIIAFRLNTILEVIDITCRSTKNCKDGPLSINQLLLSLLKRSQTRALTFTTPEFEENEIFADGVEIAKILENNNTIQFVNIVGTLPDPITKVIEMKFLGSFGKTFVYEDEDEEDEEDDDYEDEEEDDNEEEYDENEDEFSDVANR</sequence>
<name>A0A152A4F5_TIELA</name>
<organism evidence="2 3">
    <name type="scientific">Tieghemostelium lacteum</name>
    <name type="common">Slime mold</name>
    <name type="synonym">Dictyostelium lacteum</name>
    <dbReference type="NCBI Taxonomy" id="361077"/>
    <lineage>
        <taxon>Eukaryota</taxon>
        <taxon>Amoebozoa</taxon>
        <taxon>Evosea</taxon>
        <taxon>Eumycetozoa</taxon>
        <taxon>Dictyostelia</taxon>
        <taxon>Dictyosteliales</taxon>
        <taxon>Raperosteliaceae</taxon>
        <taxon>Tieghemostelium</taxon>
    </lineage>
</organism>
<feature type="compositionally biased region" description="Acidic residues" evidence="1">
    <location>
        <begin position="588"/>
        <end position="626"/>
    </location>
</feature>
<evidence type="ECO:0000313" key="3">
    <source>
        <dbReference type="Proteomes" id="UP000076078"/>
    </source>
</evidence>
<dbReference type="SUPFAM" id="SSF52047">
    <property type="entry name" value="RNI-like"/>
    <property type="match status" value="1"/>
</dbReference>